<dbReference type="InterPro" id="IPR050493">
    <property type="entry name" value="FAD-dep_Monooxygenase_BioMet"/>
</dbReference>
<keyword evidence="2" id="KW-0503">Monooxygenase</keyword>
<dbReference type="Gene3D" id="3.30.9.30">
    <property type="match status" value="1"/>
</dbReference>
<dbReference type="InterPro" id="IPR036188">
    <property type="entry name" value="FAD/NAD-bd_sf"/>
</dbReference>
<dbReference type="GO" id="GO:0071949">
    <property type="term" value="F:FAD binding"/>
    <property type="evidence" value="ECO:0007669"/>
    <property type="project" value="InterPro"/>
</dbReference>
<feature type="domain" description="FAD-binding" evidence="3">
    <location>
        <begin position="2"/>
        <end position="170"/>
    </location>
</feature>
<comment type="caution">
    <text evidence="4">The sequence shown here is derived from an EMBL/GenBank/DDBJ whole genome shotgun (WGS) entry which is preliminary data.</text>
</comment>
<evidence type="ECO:0000259" key="3">
    <source>
        <dbReference type="Pfam" id="PF01494"/>
    </source>
</evidence>
<dbReference type="AlphaFoldDB" id="A0A2M9FWJ5"/>
<reference evidence="4 5" key="1">
    <citation type="submission" date="2017-11" db="EMBL/GenBank/DDBJ databases">
        <title>Draft genome sequence of Rhizobiales bacterium SY3-13.</title>
        <authorList>
            <person name="Sun C."/>
        </authorList>
    </citation>
    <scope>NUCLEOTIDE SEQUENCE [LARGE SCALE GENOMIC DNA]</scope>
    <source>
        <strain evidence="4 5">SY3-13</strain>
    </source>
</reference>
<dbReference type="Proteomes" id="UP000229498">
    <property type="component" value="Unassembled WGS sequence"/>
</dbReference>
<accession>A0A2M9FWJ5</accession>
<evidence type="ECO:0000256" key="1">
    <source>
        <dbReference type="ARBA" id="ARBA00023002"/>
    </source>
</evidence>
<dbReference type="PANTHER" id="PTHR13789:SF268">
    <property type="entry name" value="5-METHYLPHENAZINE-1-CARBOXYLATE 1-MONOOXYGENASE"/>
    <property type="match status" value="1"/>
</dbReference>
<dbReference type="NCBIfam" id="NF005720">
    <property type="entry name" value="PRK07538.1"/>
    <property type="match status" value="1"/>
</dbReference>
<gene>
    <name evidence="4" type="ORF">CVT23_20355</name>
</gene>
<dbReference type="PANTHER" id="PTHR13789">
    <property type="entry name" value="MONOOXYGENASE"/>
    <property type="match status" value="1"/>
</dbReference>
<sequence length="418" mass="45936">MKVLIAGGGIGGLVTALSLHRAGIECTVFEAVPEIQALGVGINLLPHAVRELTELGLAERLETVAIPTAELIYANRHGQRIWREPRGRDAGYNWPQFSIARGELQVILRDAVIERLGAARLKTDHELTGFEQDGAGVTAHFRSRSGGAARDEVQGDVLIGADGIHSTVRAGFYPDEGAPIWNGCVLWRATTEGPAYLTGRSMVMAGHANQKFVCYPISRRHLDEGRALINWIAEIRYPTDPPWRREDWNRPGRIEEFLPAFESWDFGWLDVPEIIRGARAIYEYPMVDRDPVPQWSFGRVTLLGDAAHPMYPIGSNGASQAIIDGRVLALELARRDDPAAALAAYDAERRPPTSAIVLANRGNGPEQVMQLVEERAPEGFADVHDVIGEGELADTARQYKMTAGFDVETLNSRPSLDP</sequence>
<keyword evidence="1" id="KW-0560">Oxidoreductase</keyword>
<dbReference type="SUPFAM" id="SSF54373">
    <property type="entry name" value="FAD-linked reductases, C-terminal domain"/>
    <property type="match status" value="1"/>
</dbReference>
<dbReference type="SUPFAM" id="SSF51905">
    <property type="entry name" value="FAD/NAD(P)-binding domain"/>
    <property type="match status" value="1"/>
</dbReference>
<dbReference type="GO" id="GO:0004497">
    <property type="term" value="F:monooxygenase activity"/>
    <property type="evidence" value="ECO:0007669"/>
    <property type="project" value="UniProtKB-KW"/>
</dbReference>
<proteinExistence type="predicted"/>
<evidence type="ECO:0000256" key="2">
    <source>
        <dbReference type="ARBA" id="ARBA00023033"/>
    </source>
</evidence>
<dbReference type="Pfam" id="PF01494">
    <property type="entry name" value="FAD_binding_3"/>
    <property type="match status" value="2"/>
</dbReference>
<dbReference type="OrthoDB" id="5499180at2"/>
<dbReference type="PRINTS" id="PR00420">
    <property type="entry name" value="RNGMNOXGNASE"/>
</dbReference>
<protein>
    <submittedName>
        <fullName evidence="4">Flavin-dependent oxidoreductase</fullName>
    </submittedName>
</protein>
<evidence type="ECO:0000313" key="4">
    <source>
        <dbReference type="EMBL" id="PJK27831.1"/>
    </source>
</evidence>
<organism evidence="4 5">
    <name type="scientific">Minwuia thermotolerans</name>
    <dbReference type="NCBI Taxonomy" id="2056226"/>
    <lineage>
        <taxon>Bacteria</taxon>
        <taxon>Pseudomonadati</taxon>
        <taxon>Pseudomonadota</taxon>
        <taxon>Alphaproteobacteria</taxon>
        <taxon>Minwuiales</taxon>
        <taxon>Minwuiaceae</taxon>
        <taxon>Minwuia</taxon>
    </lineage>
</organism>
<name>A0A2M9FWJ5_9PROT</name>
<feature type="domain" description="FAD-binding" evidence="3">
    <location>
        <begin position="294"/>
        <end position="357"/>
    </location>
</feature>
<evidence type="ECO:0000313" key="5">
    <source>
        <dbReference type="Proteomes" id="UP000229498"/>
    </source>
</evidence>
<keyword evidence="5" id="KW-1185">Reference proteome</keyword>
<dbReference type="Gene3D" id="3.50.50.60">
    <property type="entry name" value="FAD/NAD(P)-binding domain"/>
    <property type="match status" value="1"/>
</dbReference>
<dbReference type="InterPro" id="IPR002938">
    <property type="entry name" value="FAD-bd"/>
</dbReference>
<dbReference type="RefSeq" id="WP_109795656.1">
    <property type="nucleotide sequence ID" value="NZ_PHIG01000054.1"/>
</dbReference>
<dbReference type="EMBL" id="PHIG01000054">
    <property type="protein sequence ID" value="PJK27831.1"/>
    <property type="molecule type" value="Genomic_DNA"/>
</dbReference>